<reference evidence="2" key="1">
    <citation type="journal article" date="2020" name="Nature">
        <title>Giant virus diversity and host interactions through global metagenomics.</title>
        <authorList>
            <person name="Schulz F."/>
            <person name="Roux S."/>
            <person name="Paez-Espino D."/>
            <person name="Jungbluth S."/>
            <person name="Walsh D.A."/>
            <person name="Denef V.J."/>
            <person name="McMahon K.D."/>
            <person name="Konstantinidis K.T."/>
            <person name="Eloe-Fadrosh E.A."/>
            <person name="Kyrpides N.C."/>
            <person name="Woyke T."/>
        </authorList>
    </citation>
    <scope>NUCLEOTIDE SEQUENCE</scope>
    <source>
        <strain evidence="2">GVMAG-M-3300023184-60</strain>
    </source>
</reference>
<dbReference type="AlphaFoldDB" id="A0A6C0IAS7"/>
<feature type="region of interest" description="Disordered" evidence="1">
    <location>
        <begin position="1"/>
        <end position="31"/>
    </location>
</feature>
<proteinExistence type="predicted"/>
<protein>
    <submittedName>
        <fullName evidence="2">Uncharacterized protein</fullName>
    </submittedName>
</protein>
<organism evidence="2">
    <name type="scientific">viral metagenome</name>
    <dbReference type="NCBI Taxonomy" id="1070528"/>
    <lineage>
        <taxon>unclassified sequences</taxon>
        <taxon>metagenomes</taxon>
        <taxon>organismal metagenomes</taxon>
    </lineage>
</organism>
<sequence>MSSKKRELGGVANNNKKAKVDDGAPPDFVSDGLDNESIRTIVRDIRSIIQENAGKKTHANIVNSISEDAKFKFFTERYPMLFDMVTKEVGFDFESLEYFLSMRGEIINNKITSEEASKEVGQVWFDKFYKEPK</sequence>
<evidence type="ECO:0000256" key="1">
    <source>
        <dbReference type="SAM" id="MobiDB-lite"/>
    </source>
</evidence>
<accession>A0A6C0IAS7</accession>
<dbReference type="EMBL" id="MN740140">
    <property type="protein sequence ID" value="QHT89456.1"/>
    <property type="molecule type" value="Genomic_DNA"/>
</dbReference>
<name>A0A6C0IAS7_9ZZZZ</name>
<evidence type="ECO:0000313" key="2">
    <source>
        <dbReference type="EMBL" id="QHT89456.1"/>
    </source>
</evidence>